<dbReference type="Proteomes" id="UP000031668">
    <property type="component" value="Unassembled WGS sequence"/>
</dbReference>
<evidence type="ECO:0000313" key="1">
    <source>
        <dbReference type="EMBL" id="KII74033.1"/>
    </source>
</evidence>
<accession>A0A0C2JX40</accession>
<protein>
    <recommendedName>
        <fullName evidence="3">ISXO2-like transposase domain-containing protein</fullName>
    </recommendedName>
</protein>
<proteinExistence type="predicted"/>
<dbReference type="EMBL" id="JWZT01000567">
    <property type="protein sequence ID" value="KII74033.1"/>
    <property type="molecule type" value="Genomic_DNA"/>
</dbReference>
<name>A0A0C2JX40_THEKT</name>
<keyword evidence="2" id="KW-1185">Reference proteome</keyword>
<gene>
    <name evidence="1" type="ORF">RF11_00017</name>
</gene>
<dbReference type="PANTHER" id="PTHR47163">
    <property type="entry name" value="DDE_TNP_IS1595 DOMAIN-CONTAINING PROTEIN"/>
    <property type="match status" value="1"/>
</dbReference>
<dbReference type="OrthoDB" id="10052789at2759"/>
<comment type="caution">
    <text evidence="1">The sequence shown here is derived from an EMBL/GenBank/DDBJ whole genome shotgun (WGS) entry which is preliminary data.</text>
</comment>
<reference evidence="1 2" key="1">
    <citation type="journal article" date="2014" name="Genome Biol. Evol.">
        <title>The genome of the myxosporean Thelohanellus kitauei shows adaptations to nutrient acquisition within its fish host.</title>
        <authorList>
            <person name="Yang Y."/>
            <person name="Xiong J."/>
            <person name="Zhou Z."/>
            <person name="Huo F."/>
            <person name="Miao W."/>
            <person name="Ran C."/>
            <person name="Liu Y."/>
            <person name="Zhang J."/>
            <person name="Feng J."/>
            <person name="Wang M."/>
            <person name="Wang M."/>
            <person name="Wang L."/>
            <person name="Yao B."/>
        </authorList>
    </citation>
    <scope>NUCLEOTIDE SEQUENCE [LARGE SCALE GENOMIC DNA]</scope>
    <source>
        <strain evidence="1">Wuqing</strain>
    </source>
</reference>
<sequence>MNPDFLLGRERVTVEIDESKFPCFTDPGSESNSRNIILDDTKMDKTWYTLVLNFGPTVISDGWISYLGLDQIRCLHLIVNHSQTFFELTTEAHTNIIEGNWMHARATCLQREKENGYIEAIFWNISIASNSTKVPTTKAFEDF</sequence>
<dbReference type="PANTHER" id="PTHR47163:SF2">
    <property type="entry name" value="SI:DKEY-17M8.2"/>
    <property type="match status" value="1"/>
</dbReference>
<evidence type="ECO:0000313" key="2">
    <source>
        <dbReference type="Proteomes" id="UP000031668"/>
    </source>
</evidence>
<dbReference type="InterPro" id="IPR053164">
    <property type="entry name" value="IS1016-like_transposase"/>
</dbReference>
<organism evidence="1 2">
    <name type="scientific">Thelohanellus kitauei</name>
    <name type="common">Myxosporean</name>
    <dbReference type="NCBI Taxonomy" id="669202"/>
    <lineage>
        <taxon>Eukaryota</taxon>
        <taxon>Metazoa</taxon>
        <taxon>Cnidaria</taxon>
        <taxon>Myxozoa</taxon>
        <taxon>Myxosporea</taxon>
        <taxon>Bivalvulida</taxon>
        <taxon>Platysporina</taxon>
        <taxon>Myxobolidae</taxon>
        <taxon>Thelohanellus</taxon>
    </lineage>
</organism>
<evidence type="ECO:0008006" key="3">
    <source>
        <dbReference type="Google" id="ProtNLM"/>
    </source>
</evidence>
<dbReference type="AlphaFoldDB" id="A0A0C2JX40"/>